<name>A0A0U5GC82_ASPCI</name>
<evidence type="ECO:0000256" key="1">
    <source>
        <dbReference type="SAM" id="SignalP"/>
    </source>
</evidence>
<feature type="chain" id="PRO_5006857727" evidence="1">
    <location>
        <begin position="18"/>
        <end position="82"/>
    </location>
</feature>
<keyword evidence="1" id="KW-0732">Signal</keyword>
<feature type="signal peptide" evidence="1">
    <location>
        <begin position="1"/>
        <end position="17"/>
    </location>
</feature>
<sequence>MAFTALAVLAAAAPTDPADICLAICYLEEPECPGTSYPKNEGENTVLDLLHSAGIGYPNPWLSSGGYPMMIHSGYLSSARMV</sequence>
<proteinExistence type="predicted"/>
<accession>A0A0U5GC82</accession>
<evidence type="ECO:0000313" key="2">
    <source>
        <dbReference type="EMBL" id="CEL08136.1"/>
    </source>
</evidence>
<protein>
    <submittedName>
        <fullName evidence="2">Uncharacterized protein</fullName>
    </submittedName>
</protein>
<dbReference type="EMBL" id="CDMC01000010">
    <property type="protein sequence ID" value="CEL08136.1"/>
    <property type="molecule type" value="Genomic_DNA"/>
</dbReference>
<reference evidence="3" key="1">
    <citation type="journal article" date="2016" name="Genome Announc.">
        <title>Draft genome sequences of fungus Aspergillus calidoustus.</title>
        <authorList>
            <person name="Horn F."/>
            <person name="Linde J."/>
            <person name="Mattern D.J."/>
            <person name="Walther G."/>
            <person name="Guthke R."/>
            <person name="Scherlach K."/>
            <person name="Martin K."/>
            <person name="Brakhage A.A."/>
            <person name="Petzke L."/>
            <person name="Valiante V."/>
        </authorList>
    </citation>
    <scope>NUCLEOTIDE SEQUENCE [LARGE SCALE GENOMIC DNA]</scope>
    <source>
        <strain evidence="3">SF006504</strain>
    </source>
</reference>
<dbReference type="Proteomes" id="UP000054771">
    <property type="component" value="Unassembled WGS sequence"/>
</dbReference>
<organism evidence="2 3">
    <name type="scientific">Aspergillus calidoustus</name>
    <dbReference type="NCBI Taxonomy" id="454130"/>
    <lineage>
        <taxon>Eukaryota</taxon>
        <taxon>Fungi</taxon>
        <taxon>Dikarya</taxon>
        <taxon>Ascomycota</taxon>
        <taxon>Pezizomycotina</taxon>
        <taxon>Eurotiomycetes</taxon>
        <taxon>Eurotiomycetidae</taxon>
        <taxon>Eurotiales</taxon>
        <taxon>Aspergillaceae</taxon>
        <taxon>Aspergillus</taxon>
        <taxon>Aspergillus subgen. Nidulantes</taxon>
    </lineage>
</organism>
<dbReference type="AlphaFoldDB" id="A0A0U5GC82"/>
<evidence type="ECO:0000313" key="3">
    <source>
        <dbReference type="Proteomes" id="UP000054771"/>
    </source>
</evidence>
<keyword evidence="3" id="KW-1185">Reference proteome</keyword>
<gene>
    <name evidence="2" type="ORF">ASPCAL11289</name>
</gene>